<evidence type="ECO:0000256" key="1">
    <source>
        <dbReference type="SAM" id="MobiDB-lite"/>
    </source>
</evidence>
<dbReference type="NCBIfam" id="TIGR02867">
    <property type="entry name" value="spore_II_P"/>
    <property type="match status" value="1"/>
</dbReference>
<sequence>MRRRNGYLFLKGIVFIQLFLLTVVLGLTVDLNGGFLNSWSKARPLNLLQPLGIININEDQAEQLVQENSLLLTGSAGLIKQLGWVDLSSDNMAQNMIGSQIQVLAYTGLQEKSQEYGNEDPSKTEANNPVSQDFGRDGIETADPVDTTIFNGKTICLYCTHSAETYIPDSGQARVDGQRGLINSVAQKIEQELKAKGIDAQYINTIHDFPDYNSSYTNSRATVKKLLQDNNNIMALLDIHRDSIPGASTAPTIEIKGKKSARILIVVGTDERKPHPNWKKNFRFAQNLYVQGEKMYPGLIKGITTKAGTYNQEFHSSALLLEFGSDYNTLEEANYAARLFTEVLIQVLKEDF</sequence>
<name>A0A0E4GC41_9FIRM</name>
<dbReference type="OrthoDB" id="1633470at2"/>
<dbReference type="Proteomes" id="UP000045545">
    <property type="component" value="Unassembled WGS sequence"/>
</dbReference>
<gene>
    <name evidence="2" type="ORF">2599</name>
</gene>
<accession>A0A0E4GC41</accession>
<dbReference type="EMBL" id="CGIH01000047">
    <property type="protein sequence ID" value="CFY02918.1"/>
    <property type="molecule type" value="Genomic_DNA"/>
</dbReference>
<dbReference type="AlphaFoldDB" id="A0A0E4GC41"/>
<organism evidence="2 3">
    <name type="scientific">Syntrophomonas zehnderi OL-4</name>
    <dbReference type="NCBI Taxonomy" id="690567"/>
    <lineage>
        <taxon>Bacteria</taxon>
        <taxon>Bacillati</taxon>
        <taxon>Bacillota</taxon>
        <taxon>Clostridia</taxon>
        <taxon>Eubacteriales</taxon>
        <taxon>Syntrophomonadaceae</taxon>
        <taxon>Syntrophomonas</taxon>
    </lineage>
</organism>
<reference evidence="2 3" key="1">
    <citation type="submission" date="2015-03" db="EMBL/GenBank/DDBJ databases">
        <authorList>
            <person name="Murphy D."/>
        </authorList>
    </citation>
    <scope>NUCLEOTIDE SEQUENCE [LARGE SCALE GENOMIC DNA]</scope>
    <source>
        <strain evidence="2 3">OL-4</strain>
    </source>
</reference>
<keyword evidence="3" id="KW-1185">Reference proteome</keyword>
<dbReference type="InterPro" id="IPR010897">
    <property type="entry name" value="Spore_II_P"/>
</dbReference>
<protein>
    <submittedName>
        <fullName evidence="2">Sporulation stage II, protein P</fullName>
    </submittedName>
</protein>
<proteinExistence type="predicted"/>
<evidence type="ECO:0000313" key="3">
    <source>
        <dbReference type="Proteomes" id="UP000045545"/>
    </source>
</evidence>
<feature type="region of interest" description="Disordered" evidence="1">
    <location>
        <begin position="114"/>
        <end position="136"/>
    </location>
</feature>
<dbReference type="STRING" id="690567.2599"/>
<evidence type="ECO:0000313" key="2">
    <source>
        <dbReference type="EMBL" id="CFY02918.1"/>
    </source>
</evidence>
<dbReference type="Pfam" id="PF07454">
    <property type="entry name" value="SpoIIP"/>
    <property type="match status" value="1"/>
</dbReference>